<proteinExistence type="predicted"/>
<dbReference type="AlphaFoldDB" id="A0A2N1LUU9"/>
<dbReference type="VEuPathDB" id="FungiDB:FUN_023135"/>
<accession>A0A2N1LUU9</accession>
<reference evidence="1 2" key="1">
    <citation type="submission" date="2016-04" db="EMBL/GenBank/DDBJ databases">
        <title>Genome analyses suggest a sexual origin of heterokaryosis in a supposedly ancient asexual fungus.</title>
        <authorList>
            <person name="Ropars J."/>
            <person name="Sedzielewska K."/>
            <person name="Noel J."/>
            <person name="Charron P."/>
            <person name="Farinelli L."/>
            <person name="Marton T."/>
            <person name="Kruger M."/>
            <person name="Pelin A."/>
            <person name="Brachmann A."/>
            <person name="Corradi N."/>
        </authorList>
    </citation>
    <scope>NUCLEOTIDE SEQUENCE [LARGE SCALE GENOMIC DNA]</scope>
    <source>
        <strain evidence="1 2">C2</strain>
    </source>
</reference>
<name>A0A2N1LUU9_9GLOM</name>
<gene>
    <name evidence="1" type="ORF">RhiirC2_803158</name>
</gene>
<protein>
    <submittedName>
        <fullName evidence="1">Uncharacterized protein</fullName>
    </submittedName>
</protein>
<dbReference type="EMBL" id="LLXL01008297">
    <property type="protein sequence ID" value="PKK53185.1"/>
    <property type="molecule type" value="Genomic_DNA"/>
</dbReference>
<organism evidence="1 2">
    <name type="scientific">Rhizophagus irregularis</name>
    <dbReference type="NCBI Taxonomy" id="588596"/>
    <lineage>
        <taxon>Eukaryota</taxon>
        <taxon>Fungi</taxon>
        <taxon>Fungi incertae sedis</taxon>
        <taxon>Mucoromycota</taxon>
        <taxon>Glomeromycotina</taxon>
        <taxon>Glomeromycetes</taxon>
        <taxon>Glomerales</taxon>
        <taxon>Glomeraceae</taxon>
        <taxon>Rhizophagus</taxon>
    </lineage>
</organism>
<evidence type="ECO:0000313" key="2">
    <source>
        <dbReference type="Proteomes" id="UP000233469"/>
    </source>
</evidence>
<comment type="caution">
    <text evidence="1">The sequence shown here is derived from an EMBL/GenBank/DDBJ whole genome shotgun (WGS) entry which is preliminary data.</text>
</comment>
<sequence length="184" mass="21662">MVVFTHTNALAKDFQNDRKVKAQTWHSFFRWNGVGEWTPERMGEKKFPQVVIWDENRSVRVQSDLFREALLITEKWEYLEGEWKPSDRILSVHLLSRRIASQKCLELHQAKYPNVPIPLIYKPRDGRKQNCLIQIPGSSEKKELVKNDIIHLPLNTLPDKFLKDVLANKKVIDWELGYAMTIHT</sequence>
<dbReference type="Proteomes" id="UP000233469">
    <property type="component" value="Unassembled WGS sequence"/>
</dbReference>
<feature type="non-terminal residue" evidence="1">
    <location>
        <position position="184"/>
    </location>
</feature>
<reference evidence="1 2" key="2">
    <citation type="submission" date="2017-10" db="EMBL/GenBank/DDBJ databases">
        <title>Extensive intraspecific genome diversity in a model arbuscular mycorrhizal fungus.</title>
        <authorList>
            <person name="Chen E.C.H."/>
            <person name="Morin E."/>
            <person name="Baudet D."/>
            <person name="Noel J."/>
            <person name="Ndikumana S."/>
            <person name="Charron P."/>
            <person name="St-Onge C."/>
            <person name="Giorgi J."/>
            <person name="Grigoriev I.V."/>
            <person name="Roux C."/>
            <person name="Martin F.M."/>
            <person name="Corradi N."/>
        </authorList>
    </citation>
    <scope>NUCLEOTIDE SEQUENCE [LARGE SCALE GENOMIC DNA]</scope>
    <source>
        <strain evidence="1 2">C2</strain>
    </source>
</reference>
<dbReference type="VEuPathDB" id="FungiDB:RhiirA1_479546"/>
<evidence type="ECO:0000313" key="1">
    <source>
        <dbReference type="EMBL" id="PKK53185.1"/>
    </source>
</evidence>
<dbReference type="VEuPathDB" id="FungiDB:RhiirFUN_001193"/>
<dbReference type="VEuPathDB" id="FungiDB:RhiirFUN_012489"/>